<feature type="compositionally biased region" description="Acidic residues" evidence="1">
    <location>
        <begin position="1"/>
        <end position="23"/>
    </location>
</feature>
<name>A0A0L0FB63_9EUKA</name>
<evidence type="ECO:0000313" key="2">
    <source>
        <dbReference type="EMBL" id="KNC73957.1"/>
    </source>
</evidence>
<feature type="region of interest" description="Disordered" evidence="1">
    <location>
        <begin position="1"/>
        <end position="31"/>
    </location>
</feature>
<feature type="non-terminal residue" evidence="2">
    <location>
        <position position="58"/>
    </location>
</feature>
<gene>
    <name evidence="2" type="ORF">SARC_13485</name>
</gene>
<accession>A0A0L0FB63</accession>
<dbReference type="RefSeq" id="XP_014147859.1">
    <property type="nucleotide sequence ID" value="XM_014292384.1"/>
</dbReference>
<dbReference type="AlphaFoldDB" id="A0A0L0FB63"/>
<sequence>VDDGSGDDDDDQDEFIVSDEEMTEMERNKIERRERKWKRNIQKYNDKQMAAKEGGASA</sequence>
<organism evidence="2 3">
    <name type="scientific">Sphaeroforma arctica JP610</name>
    <dbReference type="NCBI Taxonomy" id="667725"/>
    <lineage>
        <taxon>Eukaryota</taxon>
        <taxon>Ichthyosporea</taxon>
        <taxon>Ichthyophonida</taxon>
        <taxon>Sphaeroforma</taxon>
    </lineage>
</organism>
<dbReference type="GeneID" id="25913989"/>
<feature type="non-terminal residue" evidence="2">
    <location>
        <position position="1"/>
    </location>
</feature>
<dbReference type="Proteomes" id="UP000054560">
    <property type="component" value="Unassembled WGS sequence"/>
</dbReference>
<proteinExistence type="predicted"/>
<protein>
    <submittedName>
        <fullName evidence="2">Uncharacterized protein</fullName>
    </submittedName>
</protein>
<evidence type="ECO:0000256" key="1">
    <source>
        <dbReference type="SAM" id="MobiDB-lite"/>
    </source>
</evidence>
<dbReference type="EMBL" id="KQ244942">
    <property type="protein sequence ID" value="KNC73957.1"/>
    <property type="molecule type" value="Genomic_DNA"/>
</dbReference>
<evidence type="ECO:0000313" key="3">
    <source>
        <dbReference type="Proteomes" id="UP000054560"/>
    </source>
</evidence>
<reference evidence="2 3" key="1">
    <citation type="submission" date="2011-02" db="EMBL/GenBank/DDBJ databases">
        <title>The Genome Sequence of Sphaeroforma arctica JP610.</title>
        <authorList>
            <consortium name="The Broad Institute Genome Sequencing Platform"/>
            <person name="Russ C."/>
            <person name="Cuomo C."/>
            <person name="Young S.K."/>
            <person name="Zeng Q."/>
            <person name="Gargeya S."/>
            <person name="Alvarado L."/>
            <person name="Berlin A."/>
            <person name="Chapman S.B."/>
            <person name="Chen Z."/>
            <person name="Freedman E."/>
            <person name="Gellesch M."/>
            <person name="Goldberg J."/>
            <person name="Griggs A."/>
            <person name="Gujja S."/>
            <person name="Heilman E."/>
            <person name="Heiman D."/>
            <person name="Howarth C."/>
            <person name="Mehta T."/>
            <person name="Neiman D."/>
            <person name="Pearson M."/>
            <person name="Roberts A."/>
            <person name="Saif S."/>
            <person name="Shea T."/>
            <person name="Shenoy N."/>
            <person name="Sisk P."/>
            <person name="Stolte C."/>
            <person name="Sykes S."/>
            <person name="White J."/>
            <person name="Yandava C."/>
            <person name="Burger G."/>
            <person name="Gray M.W."/>
            <person name="Holland P.W.H."/>
            <person name="King N."/>
            <person name="Lang F.B.F."/>
            <person name="Roger A.J."/>
            <person name="Ruiz-Trillo I."/>
            <person name="Haas B."/>
            <person name="Nusbaum C."/>
            <person name="Birren B."/>
        </authorList>
    </citation>
    <scope>NUCLEOTIDE SEQUENCE [LARGE SCALE GENOMIC DNA]</scope>
    <source>
        <strain evidence="2 3">JP610</strain>
    </source>
</reference>
<keyword evidence="3" id="KW-1185">Reference proteome</keyword>